<dbReference type="SUPFAM" id="SSF81383">
    <property type="entry name" value="F-box domain"/>
    <property type="match status" value="1"/>
</dbReference>
<reference evidence="3" key="1">
    <citation type="journal article" date="2014" name="Nat. Commun.">
        <title>The emerging biofuel crop Camelina sativa retains a highly undifferentiated hexaploid genome structure.</title>
        <authorList>
            <person name="Kagale S."/>
            <person name="Koh C."/>
            <person name="Nixon J."/>
            <person name="Bollina V."/>
            <person name="Clarke W.E."/>
            <person name="Tuteja R."/>
            <person name="Spillane C."/>
            <person name="Robinson S.J."/>
            <person name="Links M.G."/>
            <person name="Clarke C."/>
            <person name="Higgins E.E."/>
            <person name="Huebert T."/>
            <person name="Sharpe A.G."/>
            <person name="Parkin I.A."/>
        </authorList>
    </citation>
    <scope>NUCLEOTIDE SEQUENCE [LARGE SCALE GENOMIC DNA]</scope>
    <source>
        <strain evidence="3">cv. DH55</strain>
    </source>
</reference>
<dbReference type="Proteomes" id="UP000694864">
    <property type="component" value="Chromosome 15"/>
</dbReference>
<dbReference type="SMART" id="SM00256">
    <property type="entry name" value="FBOX"/>
    <property type="match status" value="1"/>
</dbReference>
<evidence type="ECO:0000313" key="3">
    <source>
        <dbReference type="Proteomes" id="UP000694864"/>
    </source>
</evidence>
<protein>
    <submittedName>
        <fullName evidence="4">F-box/kelch-repeat protein At3g04660-like</fullName>
    </submittedName>
</protein>
<name>A0ABM0WAC9_CAMSA</name>
<sequence length="397" mass="45864">MERVRTRKWTAENNRKRSMKQDETHPLPFIPRELIVEILVRVPARSIARFICVSKLWSSIVRSQDFTKSYQLLMMTRRSDPTRPRLLFSLLCHSVKTQQLFLSQQDPSSNHQRVNICMRPPTPLSYEFFTPVHGLICCQYDGNKVMIGNPSTGQFLPLPRINSRTRRRHIFSFFGYDPVNDVYKVLCMTVVQGGPLTPWSGYMSQEHQVFTLGANQEWRSIECKHPHLPFPDTRGICINGVVYYHAWIRSKRFLISFDLISEEFNVIKPPADDGGFQNLVNYNGKLALAYRHVNNTVVHLWVLEDACSETKWYRSFVACLSSSWRELAGKVDFELRGILSTGELIFAPLSPINPVHLISFDPKRNFAKKIVVEGLGDNVSSFKVYLDHVESPMFLFC</sequence>
<dbReference type="Pfam" id="PF08268">
    <property type="entry name" value="FBA_3"/>
    <property type="match status" value="1"/>
</dbReference>
<dbReference type="InterPro" id="IPR017451">
    <property type="entry name" value="F-box-assoc_interact_dom"/>
</dbReference>
<evidence type="ECO:0000259" key="2">
    <source>
        <dbReference type="PROSITE" id="PS50181"/>
    </source>
</evidence>
<feature type="domain" description="F-box" evidence="2">
    <location>
        <begin position="24"/>
        <end position="73"/>
    </location>
</feature>
<dbReference type="Pfam" id="PF00646">
    <property type="entry name" value="F-box"/>
    <property type="match status" value="1"/>
</dbReference>
<dbReference type="InterPro" id="IPR013187">
    <property type="entry name" value="F-box-assoc_dom_typ3"/>
</dbReference>
<keyword evidence="3" id="KW-1185">Reference proteome</keyword>
<dbReference type="PANTHER" id="PTHR31111">
    <property type="entry name" value="BNAA05G37150D PROTEIN-RELATED"/>
    <property type="match status" value="1"/>
</dbReference>
<reference evidence="4" key="2">
    <citation type="submission" date="2025-08" db="UniProtKB">
        <authorList>
            <consortium name="RefSeq"/>
        </authorList>
    </citation>
    <scope>IDENTIFICATION</scope>
    <source>
        <tissue evidence="4">Leaf</tissue>
    </source>
</reference>
<dbReference type="NCBIfam" id="TIGR01640">
    <property type="entry name" value="F_box_assoc_1"/>
    <property type="match status" value="1"/>
</dbReference>
<evidence type="ECO:0000256" key="1">
    <source>
        <dbReference type="SAM" id="MobiDB-lite"/>
    </source>
</evidence>
<organism evidence="3 4">
    <name type="scientific">Camelina sativa</name>
    <name type="common">False flax</name>
    <name type="synonym">Myagrum sativum</name>
    <dbReference type="NCBI Taxonomy" id="90675"/>
    <lineage>
        <taxon>Eukaryota</taxon>
        <taxon>Viridiplantae</taxon>
        <taxon>Streptophyta</taxon>
        <taxon>Embryophyta</taxon>
        <taxon>Tracheophyta</taxon>
        <taxon>Spermatophyta</taxon>
        <taxon>Magnoliopsida</taxon>
        <taxon>eudicotyledons</taxon>
        <taxon>Gunneridae</taxon>
        <taxon>Pentapetalae</taxon>
        <taxon>rosids</taxon>
        <taxon>malvids</taxon>
        <taxon>Brassicales</taxon>
        <taxon>Brassicaceae</taxon>
        <taxon>Camelineae</taxon>
        <taxon>Camelina</taxon>
    </lineage>
</organism>
<dbReference type="PROSITE" id="PS50181">
    <property type="entry name" value="FBOX"/>
    <property type="match status" value="1"/>
</dbReference>
<feature type="region of interest" description="Disordered" evidence="1">
    <location>
        <begin position="1"/>
        <end position="23"/>
    </location>
</feature>
<proteinExistence type="predicted"/>
<dbReference type="PANTHER" id="PTHR31111:SF78">
    <property type="entry name" value="F-BOX ASSOCIATED UBIQUITINATION EFFECTOR FAMILY PROTEIN"/>
    <property type="match status" value="1"/>
</dbReference>
<dbReference type="GeneID" id="104748009"/>
<accession>A0ABM0WAC9</accession>
<evidence type="ECO:0000313" key="4">
    <source>
        <dbReference type="RefSeq" id="XP_010468008.1"/>
    </source>
</evidence>
<dbReference type="InterPro" id="IPR036047">
    <property type="entry name" value="F-box-like_dom_sf"/>
</dbReference>
<gene>
    <name evidence="4" type="primary">LOC104748009</name>
</gene>
<dbReference type="RefSeq" id="XP_010468008.1">
    <property type="nucleotide sequence ID" value="XM_010469706.1"/>
</dbReference>
<dbReference type="InterPro" id="IPR001810">
    <property type="entry name" value="F-box_dom"/>
</dbReference>